<accession>A0A1B4FL40</accession>
<evidence type="ECO:0000256" key="1">
    <source>
        <dbReference type="SAM" id="MobiDB-lite"/>
    </source>
</evidence>
<feature type="compositionally biased region" description="Basic and acidic residues" evidence="1">
    <location>
        <begin position="45"/>
        <end position="68"/>
    </location>
</feature>
<evidence type="ECO:0000313" key="2">
    <source>
        <dbReference type="EMBL" id="AOJ04367.1"/>
    </source>
</evidence>
<keyword evidence="3" id="KW-1185">Reference proteome</keyword>
<gene>
    <name evidence="2" type="ORF">WS70_21215</name>
</gene>
<dbReference type="EMBL" id="CP013387">
    <property type="protein sequence ID" value="AOJ04367.1"/>
    <property type="molecule type" value="Genomic_DNA"/>
</dbReference>
<dbReference type="AlphaFoldDB" id="A0A1B4FL40"/>
<evidence type="ECO:0000313" key="3">
    <source>
        <dbReference type="Proteomes" id="UP000062519"/>
    </source>
</evidence>
<dbReference type="Proteomes" id="UP000062519">
    <property type="component" value="Chromosome 2"/>
</dbReference>
<dbReference type="KEGG" id="buu:WS70_21215"/>
<organism evidence="2 3">
    <name type="scientific">Burkholderia mayonis</name>
    <dbReference type="NCBI Taxonomy" id="1385591"/>
    <lineage>
        <taxon>Bacteria</taxon>
        <taxon>Pseudomonadati</taxon>
        <taxon>Pseudomonadota</taxon>
        <taxon>Betaproteobacteria</taxon>
        <taxon>Burkholderiales</taxon>
        <taxon>Burkholderiaceae</taxon>
        <taxon>Burkholderia</taxon>
        <taxon>pseudomallei group</taxon>
    </lineage>
</organism>
<name>A0A1B4FL40_9BURK</name>
<reference evidence="2 3" key="1">
    <citation type="submission" date="2015-12" db="EMBL/GenBank/DDBJ databases">
        <title>Diversity of Burkholderia near neighbor genomes.</title>
        <authorList>
            <person name="Sahl J."/>
            <person name="Wagner D."/>
            <person name="Keim P."/>
        </authorList>
    </citation>
    <scope>NUCLEOTIDE SEQUENCE [LARGE SCALE GENOMIC DNA]</scope>
    <source>
        <strain evidence="2 3">BDU6</strain>
    </source>
</reference>
<feature type="region of interest" description="Disordered" evidence="1">
    <location>
        <begin position="1"/>
        <end position="68"/>
    </location>
</feature>
<feature type="compositionally biased region" description="Basic and acidic residues" evidence="1">
    <location>
        <begin position="1"/>
        <end position="15"/>
    </location>
</feature>
<protein>
    <submittedName>
        <fullName evidence="2">Uncharacterized protein</fullName>
    </submittedName>
</protein>
<sequence length="68" mass="7532">MHGDMPIDDMRDRVSGSRSVVPAPHRTAGNVAHRQASPHASQSHTVDDRQFPVHSFDENFPEDRSIAA</sequence>
<proteinExistence type="predicted"/>